<evidence type="ECO:0000256" key="1">
    <source>
        <dbReference type="SAM" id="Phobius"/>
    </source>
</evidence>
<comment type="caution">
    <text evidence="2">The sequence shown here is derived from an EMBL/GenBank/DDBJ whole genome shotgun (WGS) entry which is preliminary data.</text>
</comment>
<dbReference type="Proteomes" id="UP000660680">
    <property type="component" value="Unassembled WGS sequence"/>
</dbReference>
<sequence length="65" mass="6921">MADENKIRGAIRLASSVASTTNAVRTFKTAREEKDQLALVNAIASVVVAITAILLAVRNLRKAAK</sequence>
<name>A0A918GR68_9PSEU</name>
<keyword evidence="1" id="KW-0812">Transmembrane</keyword>
<protein>
    <submittedName>
        <fullName evidence="2">Uncharacterized protein</fullName>
    </submittedName>
</protein>
<dbReference type="EMBL" id="BMRB01000006">
    <property type="protein sequence ID" value="GGS52324.1"/>
    <property type="molecule type" value="Genomic_DNA"/>
</dbReference>
<evidence type="ECO:0000313" key="3">
    <source>
        <dbReference type="Proteomes" id="UP000660680"/>
    </source>
</evidence>
<dbReference type="RefSeq" id="WP_189213433.1">
    <property type="nucleotide sequence ID" value="NZ_BMRB01000006.1"/>
</dbReference>
<organism evidence="2 3">
    <name type="scientific">Actinokineospora fastidiosa</name>
    <dbReference type="NCBI Taxonomy" id="1816"/>
    <lineage>
        <taxon>Bacteria</taxon>
        <taxon>Bacillati</taxon>
        <taxon>Actinomycetota</taxon>
        <taxon>Actinomycetes</taxon>
        <taxon>Pseudonocardiales</taxon>
        <taxon>Pseudonocardiaceae</taxon>
        <taxon>Actinokineospora</taxon>
    </lineage>
</organism>
<reference evidence="2" key="1">
    <citation type="journal article" date="2014" name="Int. J. Syst. Evol. Microbiol.">
        <title>Complete genome sequence of Corynebacterium casei LMG S-19264T (=DSM 44701T), isolated from a smear-ripened cheese.</title>
        <authorList>
            <consortium name="US DOE Joint Genome Institute (JGI-PGF)"/>
            <person name="Walter F."/>
            <person name="Albersmeier A."/>
            <person name="Kalinowski J."/>
            <person name="Ruckert C."/>
        </authorList>
    </citation>
    <scope>NUCLEOTIDE SEQUENCE</scope>
    <source>
        <strain evidence="2">JCM 3276</strain>
    </source>
</reference>
<reference evidence="2" key="2">
    <citation type="submission" date="2020-09" db="EMBL/GenBank/DDBJ databases">
        <authorList>
            <person name="Sun Q."/>
            <person name="Ohkuma M."/>
        </authorList>
    </citation>
    <scope>NUCLEOTIDE SEQUENCE</scope>
    <source>
        <strain evidence="2">JCM 3276</strain>
    </source>
</reference>
<gene>
    <name evidence="2" type="ORF">GCM10010171_54250</name>
</gene>
<keyword evidence="1" id="KW-0472">Membrane</keyword>
<feature type="transmembrane region" description="Helical" evidence="1">
    <location>
        <begin position="37"/>
        <end position="57"/>
    </location>
</feature>
<keyword evidence="3" id="KW-1185">Reference proteome</keyword>
<dbReference type="AlphaFoldDB" id="A0A918GR68"/>
<proteinExistence type="predicted"/>
<keyword evidence="1" id="KW-1133">Transmembrane helix</keyword>
<evidence type="ECO:0000313" key="2">
    <source>
        <dbReference type="EMBL" id="GGS52324.1"/>
    </source>
</evidence>
<accession>A0A918GR68</accession>